<dbReference type="AlphaFoldDB" id="A0A8S9L3Q3"/>
<evidence type="ECO:0000313" key="1">
    <source>
        <dbReference type="EMBL" id="KAF2601169.1"/>
    </source>
</evidence>
<sequence>MFRPTKIVGIVDVRDNRRELSVENFRRLGPSESFDAFASSVNSDAFASSVNSDALFPSVISEELSVGNVVAREIDVSMKSFDDLLTLSSMSCLQVSHLCLPDYLVPPSAAVHCKVSPEPFPLLPWKGCCIKPKGLGGGLFASSRPVSVGGGNRITSFFGYVFHNVFPPRV</sequence>
<name>A0A8S9L3Q3_BRACR</name>
<accession>A0A8S9L3Q3</accession>
<proteinExistence type="predicted"/>
<reference evidence="1" key="1">
    <citation type="submission" date="2019-12" db="EMBL/GenBank/DDBJ databases">
        <title>Genome sequencing and annotation of Brassica cretica.</title>
        <authorList>
            <person name="Studholme D.J."/>
            <person name="Sarris P.F."/>
        </authorList>
    </citation>
    <scope>NUCLEOTIDE SEQUENCE</scope>
    <source>
        <strain evidence="1">PFS-102/07</strain>
        <tissue evidence="1">Leaf</tissue>
    </source>
</reference>
<comment type="caution">
    <text evidence="1">The sequence shown here is derived from an EMBL/GenBank/DDBJ whole genome shotgun (WGS) entry which is preliminary data.</text>
</comment>
<organism evidence="1">
    <name type="scientific">Brassica cretica</name>
    <name type="common">Mustard</name>
    <dbReference type="NCBI Taxonomy" id="69181"/>
    <lineage>
        <taxon>Eukaryota</taxon>
        <taxon>Viridiplantae</taxon>
        <taxon>Streptophyta</taxon>
        <taxon>Embryophyta</taxon>
        <taxon>Tracheophyta</taxon>
        <taxon>Spermatophyta</taxon>
        <taxon>Magnoliopsida</taxon>
        <taxon>eudicotyledons</taxon>
        <taxon>Gunneridae</taxon>
        <taxon>Pentapetalae</taxon>
        <taxon>rosids</taxon>
        <taxon>malvids</taxon>
        <taxon>Brassicales</taxon>
        <taxon>Brassicaceae</taxon>
        <taxon>Brassiceae</taxon>
        <taxon>Brassica</taxon>
    </lineage>
</organism>
<dbReference type="EMBL" id="QGKY02000094">
    <property type="protein sequence ID" value="KAF2601169.1"/>
    <property type="molecule type" value="Genomic_DNA"/>
</dbReference>
<gene>
    <name evidence="1" type="ORF">F2Q70_00027268</name>
</gene>
<protein>
    <submittedName>
        <fullName evidence="1">Uncharacterized protein</fullName>
    </submittedName>
</protein>